<dbReference type="Proteomes" id="UP001649381">
    <property type="component" value="Unassembled WGS sequence"/>
</dbReference>
<evidence type="ECO:0000313" key="3">
    <source>
        <dbReference type="Proteomes" id="UP001649381"/>
    </source>
</evidence>
<protein>
    <submittedName>
        <fullName evidence="2">SgrR family transcriptional regulator</fullName>
    </submittedName>
</protein>
<keyword evidence="3" id="KW-1185">Reference proteome</keyword>
<gene>
    <name evidence="2" type="ORF">L2716_12820</name>
</gene>
<evidence type="ECO:0000313" key="2">
    <source>
        <dbReference type="EMBL" id="MCF6138613.1"/>
    </source>
</evidence>
<evidence type="ECO:0000259" key="1">
    <source>
        <dbReference type="Pfam" id="PF12793"/>
    </source>
</evidence>
<dbReference type="EMBL" id="JAKIJS010000001">
    <property type="protein sequence ID" value="MCF6138613.1"/>
    <property type="molecule type" value="Genomic_DNA"/>
</dbReference>
<accession>A0ABS9H0T4</accession>
<organism evidence="2 3">
    <name type="scientific">Pseudalkalibacillus berkeleyi</name>
    <dbReference type="NCBI Taxonomy" id="1069813"/>
    <lineage>
        <taxon>Bacteria</taxon>
        <taxon>Bacillati</taxon>
        <taxon>Bacillota</taxon>
        <taxon>Bacilli</taxon>
        <taxon>Bacillales</taxon>
        <taxon>Fictibacillaceae</taxon>
        <taxon>Pseudalkalibacillus</taxon>
    </lineage>
</organism>
<proteinExistence type="predicted"/>
<dbReference type="Pfam" id="PF12793">
    <property type="entry name" value="SgrR_N"/>
    <property type="match status" value="1"/>
</dbReference>
<dbReference type="RefSeq" id="WP_236335842.1">
    <property type="nucleotide sequence ID" value="NZ_JAKIJS010000001.1"/>
</dbReference>
<sequence>MMRYGTYYLQLCDLFSTEDLIEVPLTRLAEEWKITTRYAKKIIQELHKQQIIEWTPGRGRGNLSKLRLLYDKHEVVIGLAKEHVRKRKIQEAFSVIQTHAPEVKENFVDWLSDPSL</sequence>
<comment type="caution">
    <text evidence="2">The sequence shown here is derived from an EMBL/GenBank/DDBJ whole genome shotgun (WGS) entry which is preliminary data.</text>
</comment>
<reference evidence="2 3" key="1">
    <citation type="submission" date="2022-01" db="EMBL/GenBank/DDBJ databases">
        <title>Alkalihalobacillus sp. EGI L200015, a novel bacterium isolated from a salt lake sediment.</title>
        <authorList>
            <person name="Gao L."/>
            <person name="Fang B.-Z."/>
            <person name="Li W.-J."/>
        </authorList>
    </citation>
    <scope>NUCLEOTIDE SEQUENCE [LARGE SCALE GENOMIC DNA]</scope>
    <source>
        <strain evidence="2 3">KCTC 12718</strain>
    </source>
</reference>
<feature type="domain" description="Transcriptional regulator SgrR N-terminal HTH" evidence="1">
    <location>
        <begin position="6"/>
        <end position="105"/>
    </location>
</feature>
<name>A0ABS9H0T4_9BACL</name>
<dbReference type="InterPro" id="IPR025370">
    <property type="entry name" value="SgrR_HTH_N"/>
</dbReference>